<feature type="compositionally biased region" description="Basic residues" evidence="1">
    <location>
        <begin position="29"/>
        <end position="38"/>
    </location>
</feature>
<evidence type="ECO:0000313" key="2">
    <source>
        <dbReference type="EMBL" id="KAH0809470.1"/>
    </source>
</evidence>
<proteinExistence type="predicted"/>
<dbReference type="EMBL" id="JABDTM020028118">
    <property type="protein sequence ID" value="KAH0809470.1"/>
    <property type="molecule type" value="Genomic_DNA"/>
</dbReference>
<accession>A0A8J6H0F5</accession>
<organism evidence="2 3">
    <name type="scientific">Tenebrio molitor</name>
    <name type="common">Yellow mealworm beetle</name>
    <dbReference type="NCBI Taxonomy" id="7067"/>
    <lineage>
        <taxon>Eukaryota</taxon>
        <taxon>Metazoa</taxon>
        <taxon>Ecdysozoa</taxon>
        <taxon>Arthropoda</taxon>
        <taxon>Hexapoda</taxon>
        <taxon>Insecta</taxon>
        <taxon>Pterygota</taxon>
        <taxon>Neoptera</taxon>
        <taxon>Endopterygota</taxon>
        <taxon>Coleoptera</taxon>
        <taxon>Polyphaga</taxon>
        <taxon>Cucujiformia</taxon>
        <taxon>Tenebrionidae</taxon>
        <taxon>Tenebrio</taxon>
    </lineage>
</organism>
<protein>
    <submittedName>
        <fullName evidence="2">Uncharacterized protein</fullName>
    </submittedName>
</protein>
<dbReference type="AlphaFoldDB" id="A0A8J6H0F5"/>
<feature type="region of interest" description="Disordered" evidence="1">
    <location>
        <begin position="21"/>
        <end position="47"/>
    </location>
</feature>
<evidence type="ECO:0000256" key="1">
    <source>
        <dbReference type="SAM" id="MobiDB-lite"/>
    </source>
</evidence>
<gene>
    <name evidence="2" type="ORF">GEV33_013321</name>
</gene>
<sequence length="107" mass="12195">MIAILQTYRKSRVRLIGDSARGSEDARLSVRRQGNRKLRTTEGDSSSETRARASVLCNMSFTFAYELYGVKNETGYIHSVRCIFRKEVSVLKAEYMAAWHAIQKFPG</sequence>
<dbReference type="Proteomes" id="UP000719412">
    <property type="component" value="Unassembled WGS sequence"/>
</dbReference>
<evidence type="ECO:0000313" key="3">
    <source>
        <dbReference type="Proteomes" id="UP000719412"/>
    </source>
</evidence>
<keyword evidence="3" id="KW-1185">Reference proteome</keyword>
<reference evidence="2" key="2">
    <citation type="submission" date="2021-08" db="EMBL/GenBank/DDBJ databases">
        <authorList>
            <person name="Eriksson T."/>
        </authorList>
    </citation>
    <scope>NUCLEOTIDE SEQUENCE</scope>
    <source>
        <strain evidence="2">Stoneville</strain>
        <tissue evidence="2">Whole head</tissue>
    </source>
</reference>
<comment type="caution">
    <text evidence="2">The sequence shown here is derived from an EMBL/GenBank/DDBJ whole genome shotgun (WGS) entry which is preliminary data.</text>
</comment>
<name>A0A8J6H0F5_TENMO</name>
<reference evidence="2" key="1">
    <citation type="journal article" date="2020" name="J Insects Food Feed">
        <title>The yellow mealworm (Tenebrio molitor) genome: a resource for the emerging insects as food and feed industry.</title>
        <authorList>
            <person name="Eriksson T."/>
            <person name="Andere A."/>
            <person name="Kelstrup H."/>
            <person name="Emery V."/>
            <person name="Picard C."/>
        </authorList>
    </citation>
    <scope>NUCLEOTIDE SEQUENCE</scope>
    <source>
        <strain evidence="2">Stoneville</strain>
        <tissue evidence="2">Whole head</tissue>
    </source>
</reference>